<evidence type="ECO:0000256" key="7">
    <source>
        <dbReference type="SAM" id="Phobius"/>
    </source>
</evidence>
<organism evidence="10 11">
    <name type="scientific">Nakamurella multipartita (strain ATCC 700099 / DSM 44233 / CIP 104796 / JCM 9543 / NBRC 105858 / Y-104)</name>
    <name type="common">Microsphaera multipartita</name>
    <dbReference type="NCBI Taxonomy" id="479431"/>
    <lineage>
        <taxon>Bacteria</taxon>
        <taxon>Bacillati</taxon>
        <taxon>Actinomycetota</taxon>
        <taxon>Actinomycetes</taxon>
        <taxon>Nakamurellales</taxon>
        <taxon>Nakamurellaceae</taxon>
        <taxon>Nakamurella</taxon>
    </lineage>
</organism>
<dbReference type="GO" id="GO:0140359">
    <property type="term" value="F:ABC-type transporter activity"/>
    <property type="evidence" value="ECO:0007669"/>
    <property type="project" value="InterPro"/>
</dbReference>
<dbReference type="Gene3D" id="3.40.50.300">
    <property type="entry name" value="P-loop containing nucleotide triphosphate hydrolases"/>
    <property type="match status" value="1"/>
</dbReference>
<dbReference type="InterPro" id="IPR011527">
    <property type="entry name" value="ABC1_TM_dom"/>
</dbReference>
<proteinExistence type="predicted"/>
<dbReference type="InterPro" id="IPR027417">
    <property type="entry name" value="P-loop_NTPase"/>
</dbReference>
<dbReference type="GO" id="GO:0016887">
    <property type="term" value="F:ATP hydrolysis activity"/>
    <property type="evidence" value="ECO:0007669"/>
    <property type="project" value="InterPro"/>
</dbReference>
<name>C8XG63_NAKMY</name>
<dbReference type="STRING" id="479431.Namu_3767"/>
<dbReference type="CDD" id="cd03228">
    <property type="entry name" value="ABCC_MRP_Like"/>
    <property type="match status" value="1"/>
</dbReference>
<dbReference type="Proteomes" id="UP000002218">
    <property type="component" value="Chromosome"/>
</dbReference>
<dbReference type="AlphaFoldDB" id="C8XG63"/>
<feature type="transmembrane region" description="Helical" evidence="7">
    <location>
        <begin position="20"/>
        <end position="44"/>
    </location>
</feature>
<dbReference type="NCBIfam" id="TIGR02868">
    <property type="entry name" value="CydC"/>
    <property type="match status" value="1"/>
</dbReference>
<dbReference type="EMBL" id="CP001737">
    <property type="protein sequence ID" value="ACV80065.1"/>
    <property type="molecule type" value="Genomic_DNA"/>
</dbReference>
<dbReference type="GO" id="GO:0005524">
    <property type="term" value="F:ATP binding"/>
    <property type="evidence" value="ECO:0007669"/>
    <property type="project" value="UniProtKB-KW"/>
</dbReference>
<dbReference type="KEGG" id="nml:Namu_3767"/>
<keyword evidence="5 7" id="KW-1133">Transmembrane helix</keyword>
<protein>
    <submittedName>
        <fullName evidence="10">Sigma 54 interacting domain protein</fullName>
    </submittedName>
</protein>
<evidence type="ECO:0000256" key="1">
    <source>
        <dbReference type="ARBA" id="ARBA00004651"/>
    </source>
</evidence>
<evidence type="ECO:0000256" key="2">
    <source>
        <dbReference type="ARBA" id="ARBA00022692"/>
    </source>
</evidence>
<feature type="transmembrane region" description="Helical" evidence="7">
    <location>
        <begin position="51"/>
        <end position="71"/>
    </location>
</feature>
<keyword evidence="2 7" id="KW-0812">Transmembrane</keyword>
<dbReference type="InParanoid" id="C8XG63"/>
<dbReference type="Gene3D" id="1.20.1560.10">
    <property type="entry name" value="ABC transporter type 1, transmembrane domain"/>
    <property type="match status" value="1"/>
</dbReference>
<dbReference type="PROSITE" id="PS00211">
    <property type="entry name" value="ABC_TRANSPORTER_1"/>
    <property type="match status" value="1"/>
</dbReference>
<evidence type="ECO:0000259" key="8">
    <source>
        <dbReference type="PROSITE" id="PS50893"/>
    </source>
</evidence>
<feature type="transmembrane region" description="Helical" evidence="7">
    <location>
        <begin position="239"/>
        <end position="262"/>
    </location>
</feature>
<feature type="transmembrane region" description="Helical" evidence="7">
    <location>
        <begin position="274"/>
        <end position="300"/>
    </location>
</feature>
<dbReference type="PANTHER" id="PTHR24221">
    <property type="entry name" value="ATP-BINDING CASSETTE SUB-FAMILY B"/>
    <property type="match status" value="1"/>
</dbReference>
<accession>C8XG63</accession>
<feature type="transmembrane region" description="Helical" evidence="7">
    <location>
        <begin position="130"/>
        <end position="154"/>
    </location>
</feature>
<evidence type="ECO:0000256" key="4">
    <source>
        <dbReference type="ARBA" id="ARBA00022840"/>
    </source>
</evidence>
<dbReference type="GO" id="GO:0005886">
    <property type="term" value="C:plasma membrane"/>
    <property type="evidence" value="ECO:0007669"/>
    <property type="project" value="UniProtKB-SubCell"/>
</dbReference>
<evidence type="ECO:0000259" key="9">
    <source>
        <dbReference type="PROSITE" id="PS50929"/>
    </source>
</evidence>
<dbReference type="PROSITE" id="PS50929">
    <property type="entry name" value="ABC_TM1F"/>
    <property type="match status" value="1"/>
</dbReference>
<dbReference type="Pfam" id="PF00005">
    <property type="entry name" value="ABC_tran"/>
    <property type="match status" value="1"/>
</dbReference>
<evidence type="ECO:0000313" key="10">
    <source>
        <dbReference type="EMBL" id="ACV80065.1"/>
    </source>
</evidence>
<dbReference type="InterPro" id="IPR003593">
    <property type="entry name" value="AAA+_ATPase"/>
</dbReference>
<gene>
    <name evidence="10" type="ordered locus">Namu_3767</name>
</gene>
<keyword evidence="3" id="KW-0547">Nucleotide-binding</keyword>
<dbReference type="SUPFAM" id="SSF52540">
    <property type="entry name" value="P-loop containing nucleoside triphosphate hydrolases"/>
    <property type="match status" value="1"/>
</dbReference>
<evidence type="ECO:0000256" key="6">
    <source>
        <dbReference type="ARBA" id="ARBA00023136"/>
    </source>
</evidence>
<evidence type="ECO:0000256" key="5">
    <source>
        <dbReference type="ARBA" id="ARBA00022989"/>
    </source>
</evidence>
<dbReference type="PANTHER" id="PTHR24221:SF590">
    <property type="entry name" value="COMPONENT LINKED WITH THE ASSEMBLY OF CYTOCHROME' TRANSPORT TRANSMEMBRANE ATP-BINDING PROTEIN ABC TRANSPORTER CYDD-RELATED"/>
    <property type="match status" value="1"/>
</dbReference>
<dbReference type="SMART" id="SM00382">
    <property type="entry name" value="AAA"/>
    <property type="match status" value="1"/>
</dbReference>
<dbReference type="GO" id="GO:0034775">
    <property type="term" value="P:glutathione transmembrane transport"/>
    <property type="evidence" value="ECO:0007669"/>
    <property type="project" value="InterPro"/>
</dbReference>
<dbReference type="eggNOG" id="COG4987">
    <property type="taxonomic scope" value="Bacteria"/>
</dbReference>
<evidence type="ECO:0000256" key="3">
    <source>
        <dbReference type="ARBA" id="ARBA00022741"/>
    </source>
</evidence>
<dbReference type="InterPro" id="IPR039421">
    <property type="entry name" value="Type_1_exporter"/>
</dbReference>
<dbReference type="PROSITE" id="PS51257">
    <property type="entry name" value="PROKAR_LIPOPROTEIN"/>
    <property type="match status" value="1"/>
</dbReference>
<dbReference type="GO" id="GO:0045454">
    <property type="term" value="P:cell redox homeostasis"/>
    <property type="evidence" value="ECO:0007669"/>
    <property type="project" value="InterPro"/>
</dbReference>
<dbReference type="InterPro" id="IPR003439">
    <property type="entry name" value="ABC_transporter-like_ATP-bd"/>
</dbReference>
<dbReference type="InterPro" id="IPR017871">
    <property type="entry name" value="ABC_transporter-like_CS"/>
</dbReference>
<dbReference type="HOGENOM" id="CLU_000604_84_9_11"/>
<keyword evidence="11" id="KW-1185">Reference proteome</keyword>
<dbReference type="PROSITE" id="PS50893">
    <property type="entry name" value="ABC_TRANSPORTER_2"/>
    <property type="match status" value="1"/>
</dbReference>
<feature type="domain" description="ABC transmembrane type-1" evidence="9">
    <location>
        <begin position="19"/>
        <end position="302"/>
    </location>
</feature>
<dbReference type="SUPFAM" id="SSF90123">
    <property type="entry name" value="ABC transporter transmembrane region"/>
    <property type="match status" value="1"/>
</dbReference>
<keyword evidence="6 7" id="KW-0472">Membrane</keyword>
<dbReference type="InterPro" id="IPR036640">
    <property type="entry name" value="ABC1_TM_sf"/>
</dbReference>
<reference evidence="11" key="1">
    <citation type="submission" date="2009-09" db="EMBL/GenBank/DDBJ databases">
        <title>The complete genome of Nakamurella multipartita DSM 44233.</title>
        <authorList>
            <consortium name="US DOE Joint Genome Institute (JGI-PGF)"/>
            <person name="Lucas S."/>
            <person name="Copeland A."/>
            <person name="Lapidus A."/>
            <person name="Glavina del Rio T."/>
            <person name="Dalin E."/>
            <person name="Tice H."/>
            <person name="Bruce D."/>
            <person name="Goodwin L."/>
            <person name="Pitluck S."/>
            <person name="Kyrpides N."/>
            <person name="Mavromatis K."/>
            <person name="Ivanova N."/>
            <person name="Ovchinnikova G."/>
            <person name="Sims D."/>
            <person name="Meincke L."/>
            <person name="Brettin T."/>
            <person name="Detter J.C."/>
            <person name="Han C."/>
            <person name="Larimer F."/>
            <person name="Land M."/>
            <person name="Hauser L."/>
            <person name="Markowitz V."/>
            <person name="Cheng J.-F."/>
            <person name="Hugenholtz P."/>
            <person name="Woyke T."/>
            <person name="Wu D."/>
            <person name="Klenk H.-P."/>
            <person name="Eisen J.A."/>
        </authorList>
    </citation>
    <scope>NUCLEOTIDE SEQUENCE [LARGE SCALE GENOMIC DNA]</scope>
    <source>
        <strain evidence="11">ATCC 700099 / DSM 44233 / CIP 104796 / JCM 9543 / NBRC 105858 / Y-104</strain>
    </source>
</reference>
<dbReference type="FunCoup" id="C8XG63">
    <property type="interactions" value="28"/>
</dbReference>
<keyword evidence="4" id="KW-0067">ATP-binding</keyword>
<feature type="transmembrane region" description="Helical" evidence="7">
    <location>
        <begin position="160"/>
        <end position="178"/>
    </location>
</feature>
<dbReference type="InterPro" id="IPR014223">
    <property type="entry name" value="ABC_CydC/D"/>
</dbReference>
<comment type="subcellular location">
    <subcellularLocation>
        <location evidence="1">Cell membrane</location>
        <topology evidence="1">Multi-pass membrane protein</topology>
    </subcellularLocation>
</comment>
<feature type="domain" description="ABC transporter" evidence="8">
    <location>
        <begin position="339"/>
        <end position="553"/>
    </location>
</feature>
<reference evidence="10 11" key="2">
    <citation type="journal article" date="2010" name="Stand. Genomic Sci.">
        <title>Complete genome sequence of Nakamurella multipartita type strain (Y-104).</title>
        <authorList>
            <person name="Tice H."/>
            <person name="Mayilraj S."/>
            <person name="Sims D."/>
            <person name="Lapidus A."/>
            <person name="Nolan M."/>
            <person name="Lucas S."/>
            <person name="Glavina Del Rio T."/>
            <person name="Copeland A."/>
            <person name="Cheng J.F."/>
            <person name="Meincke L."/>
            <person name="Bruce D."/>
            <person name="Goodwin L."/>
            <person name="Pitluck S."/>
            <person name="Ivanova N."/>
            <person name="Mavromatis K."/>
            <person name="Ovchinnikova G."/>
            <person name="Pati A."/>
            <person name="Chen A."/>
            <person name="Palaniappan K."/>
            <person name="Land M."/>
            <person name="Hauser L."/>
            <person name="Chang Y.J."/>
            <person name="Jeffries C.D."/>
            <person name="Detter J.C."/>
            <person name="Brettin T."/>
            <person name="Rohde M."/>
            <person name="Goker M."/>
            <person name="Bristow J."/>
            <person name="Eisen J.A."/>
            <person name="Markowitz V."/>
            <person name="Hugenholtz P."/>
            <person name="Kyrpides N.C."/>
            <person name="Klenk H.P."/>
            <person name="Chen F."/>
        </authorList>
    </citation>
    <scope>NUCLEOTIDE SEQUENCE [LARGE SCALE GENOMIC DNA]</scope>
    <source>
        <strain evidence="11">ATCC 700099 / DSM 44233 / CIP 104796 / JCM 9543 / NBRC 105858 / Y-104</strain>
    </source>
</reference>
<sequence length="554" mass="57367" precursor="true">MAPLARLWSQAAGVRWRLLGAAVVGALATGCAVGLMATSAWLIARAAQQPPVLYLMVAVVSVRTLGIGRGVLRYVERLISHDAAFRVLGGIRQRLVAHLALIAPAALPVWRRGDLLARTVDDVDDAGDAFLRGLLPLAGAALVGAGTVVLLALILPAAGVALAVALVVACVLVPVLSARRSARVEGQAVQIRAGRTRLVTELLDDLPELTVSDGLAGRLDELDQIETDSRRIAAGTARAAGVAAAVAVAAMGAAVWVAAWFGVPAVAAADLNPVLLAVIVLTPLALTDTVQAVGVAAAALHRATAALRRLFAVMDTPPVTAPPPVHPRPLPEPAAGAIIRLRGVGARWPGADRDALTDIDLDLVPGRRIVVAGESGSGKSTLLAVLLGFLTPTTGRITLDGVDVAELDPDQVRTRFSWCDQSAHLFDSTVLENVRLARPDADAAQVEAALREAGAGGWLDGLPQGLDTPVGEHGRAVSGGERQRIALARAILADRPVLLADEPAAHLDGATAESVTARIMRPDPGRCVLLVSHRPQDEALADQVVRLAGGRRVG</sequence>
<evidence type="ECO:0000313" key="11">
    <source>
        <dbReference type="Proteomes" id="UP000002218"/>
    </source>
</evidence>